<comment type="caution">
    <text evidence="1">The sequence shown here is derived from an EMBL/GenBank/DDBJ whole genome shotgun (WGS) entry which is preliminary data.</text>
</comment>
<dbReference type="EMBL" id="JXXR01000011">
    <property type="protein sequence ID" value="KJY73359.1"/>
    <property type="molecule type" value="Genomic_DNA"/>
</dbReference>
<reference evidence="1" key="1">
    <citation type="journal article" date="2015" name="BMC Genomics">
        <title>Genome mining reveals unlocked bioactive potential of marine Gram-negative bacteria.</title>
        <authorList>
            <person name="Machado H."/>
            <person name="Sonnenschein E.C."/>
            <person name="Melchiorsen J."/>
            <person name="Gram L."/>
        </authorList>
    </citation>
    <scope>NUCLEOTIDE SEQUENCE</scope>
    <source>
        <strain evidence="1">S2052</strain>
    </source>
</reference>
<protein>
    <submittedName>
        <fullName evidence="1">GNAT family acetyltransferase</fullName>
    </submittedName>
</protein>
<dbReference type="SUPFAM" id="SSF55729">
    <property type="entry name" value="Acyl-CoA N-acyltransferases (Nat)"/>
    <property type="match status" value="1"/>
</dbReference>
<keyword evidence="1" id="KW-0808">Transferase</keyword>
<dbReference type="InterPro" id="IPR016181">
    <property type="entry name" value="Acyl_CoA_acyltransferase"/>
</dbReference>
<dbReference type="RefSeq" id="WP_045985959.1">
    <property type="nucleotide sequence ID" value="NZ_CP063052.1"/>
</dbReference>
<organism evidence="1">
    <name type="scientific">Vibrio coralliilyticus</name>
    <dbReference type="NCBI Taxonomy" id="190893"/>
    <lineage>
        <taxon>Bacteria</taxon>
        <taxon>Pseudomonadati</taxon>
        <taxon>Pseudomonadota</taxon>
        <taxon>Gammaproteobacteria</taxon>
        <taxon>Vibrionales</taxon>
        <taxon>Vibrionaceae</taxon>
        <taxon>Vibrio</taxon>
    </lineage>
</organism>
<accession>A0A837G8I4</accession>
<evidence type="ECO:0000313" key="1">
    <source>
        <dbReference type="EMBL" id="KJY73359.1"/>
    </source>
</evidence>
<dbReference type="CDD" id="cd04301">
    <property type="entry name" value="NAT_SF"/>
    <property type="match status" value="1"/>
</dbReference>
<dbReference type="Pfam" id="PF13673">
    <property type="entry name" value="Acetyltransf_10"/>
    <property type="match status" value="1"/>
</dbReference>
<proteinExistence type="predicted"/>
<dbReference type="InterPro" id="IPR000182">
    <property type="entry name" value="GNAT_dom"/>
</dbReference>
<name>A0A837G8I4_9VIBR</name>
<dbReference type="Gene3D" id="3.40.630.30">
    <property type="match status" value="1"/>
</dbReference>
<dbReference type="GO" id="GO:0016747">
    <property type="term" value="F:acyltransferase activity, transferring groups other than amino-acyl groups"/>
    <property type="evidence" value="ECO:0007669"/>
    <property type="project" value="InterPro"/>
</dbReference>
<dbReference type="AlphaFoldDB" id="A0A837G8I4"/>
<sequence length="135" mass="15203">MDVRKISAEDTLALRHQVLWPEKIIDFCRVEEDDVGLHFGAFVAGELVCVASVFVSDNVARLRKFATSPEYQGQGIGSNVLKVIISELQSTGVIVFWCDARESALSLYKRFGMTEQGERFYKGGIPYYKMSVAWD</sequence>
<gene>
    <name evidence="1" type="ORF">TW71_10660</name>
</gene>
<dbReference type="PROSITE" id="PS51186">
    <property type="entry name" value="GNAT"/>
    <property type="match status" value="1"/>
</dbReference>